<evidence type="ECO:0000256" key="2">
    <source>
        <dbReference type="ARBA" id="ARBA00015736"/>
    </source>
</evidence>
<dbReference type="GO" id="GO:0005794">
    <property type="term" value="C:Golgi apparatus"/>
    <property type="evidence" value="ECO:0007669"/>
    <property type="project" value="TreeGrafter"/>
</dbReference>
<dbReference type="Pfam" id="PF09742">
    <property type="entry name" value="Dymeclin"/>
    <property type="match status" value="1"/>
</dbReference>
<dbReference type="PANTHER" id="PTHR12895">
    <property type="entry name" value="DYMECLIN"/>
    <property type="match status" value="1"/>
</dbReference>
<dbReference type="InterPro" id="IPR019142">
    <property type="entry name" value="Dymeclin"/>
</dbReference>
<organism evidence="5 6">
    <name type="scientific">Turnera subulata</name>
    <dbReference type="NCBI Taxonomy" id="218843"/>
    <lineage>
        <taxon>Eukaryota</taxon>
        <taxon>Viridiplantae</taxon>
        <taxon>Streptophyta</taxon>
        <taxon>Embryophyta</taxon>
        <taxon>Tracheophyta</taxon>
        <taxon>Spermatophyta</taxon>
        <taxon>Magnoliopsida</taxon>
        <taxon>eudicotyledons</taxon>
        <taxon>Gunneridae</taxon>
        <taxon>Pentapetalae</taxon>
        <taxon>rosids</taxon>
        <taxon>fabids</taxon>
        <taxon>Malpighiales</taxon>
        <taxon>Passifloraceae</taxon>
        <taxon>Turnera</taxon>
    </lineage>
</organism>
<evidence type="ECO:0000256" key="4">
    <source>
        <dbReference type="ARBA" id="ARBA00023288"/>
    </source>
</evidence>
<reference evidence="5" key="2">
    <citation type="journal article" date="2023" name="Plants (Basel)">
        <title>Annotation of the Turnera subulata (Passifloraceae) Draft Genome Reveals the S-Locus Evolved after the Divergence of Turneroideae from Passifloroideae in a Stepwise Manner.</title>
        <authorList>
            <person name="Henning P.M."/>
            <person name="Roalson E.H."/>
            <person name="Mir W."/>
            <person name="McCubbin A.G."/>
            <person name="Shore J.S."/>
        </authorList>
    </citation>
    <scope>NUCLEOTIDE SEQUENCE</scope>
    <source>
        <strain evidence="5">F60SS</strain>
    </source>
</reference>
<keyword evidence="6" id="KW-1185">Reference proteome</keyword>
<keyword evidence="3" id="KW-0519">Myristate</keyword>
<reference evidence="5" key="1">
    <citation type="submission" date="2022-02" db="EMBL/GenBank/DDBJ databases">
        <authorList>
            <person name="Henning P.M."/>
            <person name="McCubbin A.G."/>
            <person name="Shore J.S."/>
        </authorList>
    </citation>
    <scope>NUCLEOTIDE SEQUENCE</scope>
    <source>
        <strain evidence="5">F60SS</strain>
        <tissue evidence="5">Leaves</tissue>
    </source>
</reference>
<evidence type="ECO:0000313" key="5">
    <source>
        <dbReference type="EMBL" id="KAJ4846238.1"/>
    </source>
</evidence>
<name>A0A9Q0JLK9_9ROSI</name>
<evidence type="ECO:0000256" key="3">
    <source>
        <dbReference type="ARBA" id="ARBA00022707"/>
    </source>
</evidence>
<protein>
    <recommendedName>
        <fullName evidence="2">Dymeclin</fullName>
    </recommendedName>
</protein>
<sequence length="188" mass="21709">MVPTENRRYNHHLTEGKARVVRYRVLEWHGHYREAIAAESCSNSNFMRGACVGSGLRCIGWRLQNQLRWRRCKGWLFPRRETREAERLRCLADETAVLLPYTLVHGNTDILEYNKLAEQIGGKKGKGGSIEHDTPTEDISAELHIYSYTDFLRIVLEILNAVFTYALPRNPEVVYAILHRKDRGVSAI</sequence>
<evidence type="ECO:0000313" key="6">
    <source>
        <dbReference type="Proteomes" id="UP001141552"/>
    </source>
</evidence>
<dbReference type="AlphaFoldDB" id="A0A9Q0JLK9"/>
<comment type="similarity">
    <text evidence="1">Belongs to the dymeclin family.</text>
</comment>
<dbReference type="PANTHER" id="PTHR12895:SF9">
    <property type="entry name" value="DYMECLIN"/>
    <property type="match status" value="1"/>
</dbReference>
<dbReference type="EMBL" id="JAKUCV010001470">
    <property type="protein sequence ID" value="KAJ4846238.1"/>
    <property type="molecule type" value="Genomic_DNA"/>
</dbReference>
<dbReference type="Proteomes" id="UP001141552">
    <property type="component" value="Unassembled WGS sequence"/>
</dbReference>
<comment type="caution">
    <text evidence="5">The sequence shown here is derived from an EMBL/GenBank/DDBJ whole genome shotgun (WGS) entry which is preliminary data.</text>
</comment>
<accession>A0A9Q0JLK9</accession>
<dbReference type="GO" id="GO:0007030">
    <property type="term" value="P:Golgi organization"/>
    <property type="evidence" value="ECO:0007669"/>
    <property type="project" value="TreeGrafter"/>
</dbReference>
<dbReference type="OrthoDB" id="10253409at2759"/>
<keyword evidence="4" id="KW-0449">Lipoprotein</keyword>
<proteinExistence type="inferred from homology"/>
<gene>
    <name evidence="5" type="ORF">Tsubulata_012555</name>
</gene>
<evidence type="ECO:0000256" key="1">
    <source>
        <dbReference type="ARBA" id="ARBA00010603"/>
    </source>
</evidence>